<dbReference type="AlphaFoldDB" id="A0A7G1P0H7"/>
<keyword evidence="3" id="KW-1185">Reference proteome</keyword>
<evidence type="ECO:0000256" key="1">
    <source>
        <dbReference type="SAM" id="MobiDB-lite"/>
    </source>
</evidence>
<accession>A0A7G1P0H7</accession>
<gene>
    <name evidence="2" type="ORF">GCM10017557_41220</name>
</gene>
<dbReference type="EMBL" id="AP023440">
    <property type="protein sequence ID" value="BCL29263.1"/>
    <property type="molecule type" value="Genomic_DNA"/>
</dbReference>
<feature type="region of interest" description="Disordered" evidence="1">
    <location>
        <begin position="32"/>
        <end position="58"/>
    </location>
</feature>
<protein>
    <submittedName>
        <fullName evidence="2">Uncharacterized protein</fullName>
    </submittedName>
</protein>
<dbReference type="Proteomes" id="UP000516444">
    <property type="component" value="Chromosome"/>
</dbReference>
<evidence type="ECO:0000313" key="2">
    <source>
        <dbReference type="EMBL" id="BCL29263.1"/>
    </source>
</evidence>
<reference evidence="2 3" key="1">
    <citation type="journal article" date="2014" name="Int. J. Syst. Evol. Microbiol.">
        <title>Complete genome sequence of Corynebacterium casei LMG S-19264T (=DSM 44701T), isolated from a smear-ripened cheese.</title>
        <authorList>
            <consortium name="US DOE Joint Genome Institute (JGI-PGF)"/>
            <person name="Walter F."/>
            <person name="Albersmeier A."/>
            <person name="Kalinowski J."/>
            <person name="Ruckert C."/>
        </authorList>
    </citation>
    <scope>NUCLEOTIDE SEQUENCE [LARGE SCALE GENOMIC DNA]</scope>
    <source>
        <strain evidence="2 3">JCM 4677</strain>
    </source>
</reference>
<sequence>MHEHHRGLRGIAPLGDTQLDSARTHPALARALKGHLSSTRRRTSPNPPSATVSSSGGTIAEAAAGTTAEAAAEAAAKAIAETGAEVMPPSVPSRLPYASAT</sequence>
<organism evidence="2 3">
    <name type="scientific">Streptomyces aurantiacus</name>
    <dbReference type="NCBI Taxonomy" id="47760"/>
    <lineage>
        <taxon>Bacteria</taxon>
        <taxon>Bacillati</taxon>
        <taxon>Actinomycetota</taxon>
        <taxon>Actinomycetes</taxon>
        <taxon>Kitasatosporales</taxon>
        <taxon>Streptomycetaceae</taxon>
        <taxon>Streptomyces</taxon>
        <taxon>Streptomyces aurantiacus group</taxon>
    </lineage>
</organism>
<proteinExistence type="predicted"/>
<dbReference type="KEGG" id="sgm:GCM10017557_41220"/>
<evidence type="ECO:0000313" key="3">
    <source>
        <dbReference type="Proteomes" id="UP000516444"/>
    </source>
</evidence>
<name>A0A7G1P0H7_9ACTN</name>